<evidence type="ECO:0000313" key="2">
    <source>
        <dbReference type="EMBL" id="RDV11849.1"/>
    </source>
</evidence>
<name>A0A3D8L2Z7_9BACT</name>
<dbReference type="Pfam" id="PF13166">
    <property type="entry name" value="AAA_13"/>
    <property type="match status" value="1"/>
</dbReference>
<dbReference type="OrthoDB" id="9795565at2"/>
<comment type="caution">
    <text evidence="2">The sequence shown here is derived from an EMBL/GenBank/DDBJ whole genome shotgun (WGS) entry which is preliminary data.</text>
</comment>
<evidence type="ECO:0000259" key="1">
    <source>
        <dbReference type="Pfam" id="PF13166"/>
    </source>
</evidence>
<protein>
    <recommendedName>
        <fullName evidence="1">Protein CR006 P-loop domain-containing protein</fullName>
    </recommendedName>
</protein>
<keyword evidence="3" id="KW-1185">Reference proteome</keyword>
<dbReference type="RefSeq" id="WP_115568015.1">
    <property type="nucleotide sequence ID" value="NZ_QRGR01000037.1"/>
</dbReference>
<dbReference type="InterPro" id="IPR027417">
    <property type="entry name" value="P-loop_NTPase"/>
</dbReference>
<proteinExistence type="predicted"/>
<gene>
    <name evidence="2" type="ORF">DXT99_23375</name>
</gene>
<dbReference type="EMBL" id="QRGR01000037">
    <property type="protein sequence ID" value="RDV11849.1"/>
    <property type="molecule type" value="Genomic_DNA"/>
</dbReference>
<evidence type="ECO:0000313" key="3">
    <source>
        <dbReference type="Proteomes" id="UP000256708"/>
    </source>
</evidence>
<feature type="domain" description="Protein CR006 P-loop" evidence="1">
    <location>
        <begin position="10"/>
        <end position="718"/>
    </location>
</feature>
<dbReference type="SUPFAM" id="SSF52540">
    <property type="entry name" value="P-loop containing nucleoside triphosphate hydrolases"/>
    <property type="match status" value="1"/>
</dbReference>
<reference evidence="3" key="1">
    <citation type="submission" date="2018-08" db="EMBL/GenBank/DDBJ databases">
        <authorList>
            <person name="Liu Z.-W."/>
            <person name="Du Z.-J."/>
        </authorList>
    </citation>
    <scope>NUCLEOTIDE SEQUENCE [LARGE SCALE GENOMIC DNA]</scope>
    <source>
        <strain evidence="3">H4X</strain>
    </source>
</reference>
<dbReference type="Gene3D" id="3.40.50.300">
    <property type="entry name" value="P-loop containing nucleotide triphosphate hydrolases"/>
    <property type="match status" value="2"/>
</dbReference>
<sequence length="737" mass="85266">MIEHISIKEVATCDEYGIQITGLKKVNFIYGANGSGKTTITKYLYNPNDAIFQKCALGWLDGMPIKALVYNKDFKDRNFGKGNIDGVFTLGQATKEQTEAIEKKSKQRQEIKEEGRKQKKSLEYLNNKLLELENDFKEEAWTEIYKKYETDYKEAFRGVMQKELFKNKLLDEFETNTSVLLSHDELREKANTVFGEAPAPMPPIKSIDFVRVVEIGEDSIWKKKLVGKADVEIGSLIQRLNLNDWVNEGREHLQGDATCPFCQQKTITENFRKQLEGYFDETFLKDTRLIKSYSEELSVCTENVLNVLQQIESAERANKNTKLDIETFSAYLKTLSSQFVSNKELSHSKVKEPSRSIELVSVNEQLVNIRELILIANSEIGKHNAIVANYTVERAELIKSIWKCIVEESRLRIQHFLKHQTGQQKGIAALTKRIDDRRLKFKALDDEIRMLNKNVTSIQPSVDEINKLLSSYGFQNFRIVPCKTMKNQYQVQREDGTLAESTLSEGEVTFITFLYFLQLAKGSTSEESITEERILVIDDPICSLDSNILFVVSSLLKEIIKKIKRCEGNIKQLILLTHNVYFHKEVSFIDGRTKECNETAFWILRKINNVSSIQSFEMKNPIQNSYELLWMELKNKNHNSGLTIQNTMRRIIENYFKILGKYGDDELIQKFTNHQEQEICRSMISWINDGSHSIPDDLFIERQSATVDKYFEVFKNIFVHTKHVEHYNMMMGAQSLN</sequence>
<accession>A0A3D8L2Z7</accession>
<organism evidence="2 3">
    <name type="scientific">Pontibacter diazotrophicus</name>
    <dbReference type="NCBI Taxonomy" id="1400979"/>
    <lineage>
        <taxon>Bacteria</taxon>
        <taxon>Pseudomonadati</taxon>
        <taxon>Bacteroidota</taxon>
        <taxon>Cytophagia</taxon>
        <taxon>Cytophagales</taxon>
        <taxon>Hymenobacteraceae</taxon>
        <taxon>Pontibacter</taxon>
    </lineage>
</organism>
<dbReference type="AlphaFoldDB" id="A0A3D8L2Z7"/>
<dbReference type="InterPro" id="IPR026866">
    <property type="entry name" value="CR006_AAA"/>
</dbReference>
<dbReference type="Proteomes" id="UP000256708">
    <property type="component" value="Unassembled WGS sequence"/>
</dbReference>